<dbReference type="EMBL" id="OB662043">
    <property type="protein sequence ID" value="CAD7229398.1"/>
    <property type="molecule type" value="Genomic_DNA"/>
</dbReference>
<organism evidence="1">
    <name type="scientific">Cyprideis torosa</name>
    <dbReference type="NCBI Taxonomy" id="163714"/>
    <lineage>
        <taxon>Eukaryota</taxon>
        <taxon>Metazoa</taxon>
        <taxon>Ecdysozoa</taxon>
        <taxon>Arthropoda</taxon>
        <taxon>Crustacea</taxon>
        <taxon>Oligostraca</taxon>
        <taxon>Ostracoda</taxon>
        <taxon>Podocopa</taxon>
        <taxon>Podocopida</taxon>
        <taxon>Cytherocopina</taxon>
        <taxon>Cytheroidea</taxon>
        <taxon>Cytherideidae</taxon>
        <taxon>Cyprideis</taxon>
    </lineage>
</organism>
<sequence length="182" mass="20668">MYQSRVDLLISQYIYPPKYIHPPNAMYHTTIPPYHYHTMYEYDTIQYNTVLYTTQAATALVYTCTPVYPEPVALKVVERLALSTVFTFDWLLMFAQLNYIGNPDRNPVLLRAPDPDAQLHGTPLLCPCVQHCNFTSPLLATVKRSTGGREREERIGFRVHIEEQEATGVLIALGYAAGVQVS</sequence>
<feature type="non-terminal residue" evidence="1">
    <location>
        <position position="182"/>
    </location>
</feature>
<accession>A0A7R8WHT3</accession>
<protein>
    <submittedName>
        <fullName evidence="1">Uncharacterized protein</fullName>
    </submittedName>
</protein>
<name>A0A7R8WHT3_9CRUS</name>
<proteinExistence type="predicted"/>
<dbReference type="AlphaFoldDB" id="A0A7R8WHT3"/>
<gene>
    <name evidence="1" type="ORF">CTOB1V02_LOCUS7270</name>
</gene>
<reference evidence="1" key="1">
    <citation type="submission" date="2020-11" db="EMBL/GenBank/DDBJ databases">
        <authorList>
            <person name="Tran Van P."/>
        </authorList>
    </citation>
    <scope>NUCLEOTIDE SEQUENCE</scope>
</reference>
<evidence type="ECO:0000313" key="1">
    <source>
        <dbReference type="EMBL" id="CAD7229398.1"/>
    </source>
</evidence>